<dbReference type="Proteomes" id="UP001419268">
    <property type="component" value="Unassembled WGS sequence"/>
</dbReference>
<keyword evidence="3" id="KW-1185">Reference proteome</keyword>
<organism evidence="2 3">
    <name type="scientific">Stephania cephalantha</name>
    <dbReference type="NCBI Taxonomy" id="152367"/>
    <lineage>
        <taxon>Eukaryota</taxon>
        <taxon>Viridiplantae</taxon>
        <taxon>Streptophyta</taxon>
        <taxon>Embryophyta</taxon>
        <taxon>Tracheophyta</taxon>
        <taxon>Spermatophyta</taxon>
        <taxon>Magnoliopsida</taxon>
        <taxon>Ranunculales</taxon>
        <taxon>Menispermaceae</taxon>
        <taxon>Menispermoideae</taxon>
        <taxon>Cissampelideae</taxon>
        <taxon>Stephania</taxon>
    </lineage>
</organism>
<accession>A0AAP0LCI3</accession>
<protein>
    <submittedName>
        <fullName evidence="2">Uncharacterized protein</fullName>
    </submittedName>
</protein>
<proteinExistence type="predicted"/>
<gene>
    <name evidence="2" type="ORF">Scep_001785</name>
</gene>
<dbReference type="AlphaFoldDB" id="A0AAP0LCI3"/>
<reference evidence="2 3" key="1">
    <citation type="submission" date="2024-01" db="EMBL/GenBank/DDBJ databases">
        <title>Genome assemblies of Stephania.</title>
        <authorList>
            <person name="Yang L."/>
        </authorList>
    </citation>
    <scope>NUCLEOTIDE SEQUENCE [LARGE SCALE GENOMIC DNA]</scope>
    <source>
        <strain evidence="2">JXDWG</strain>
        <tissue evidence="2">Leaf</tissue>
    </source>
</reference>
<name>A0AAP0LCI3_9MAGN</name>
<feature type="region of interest" description="Disordered" evidence="1">
    <location>
        <begin position="1"/>
        <end position="22"/>
    </location>
</feature>
<evidence type="ECO:0000256" key="1">
    <source>
        <dbReference type="SAM" id="MobiDB-lite"/>
    </source>
</evidence>
<comment type="caution">
    <text evidence="2">The sequence shown here is derived from an EMBL/GenBank/DDBJ whole genome shotgun (WGS) entry which is preliminary data.</text>
</comment>
<sequence length="95" mass="10345">MQTMMADQCEAGDCSASDSQPTISTEDFRRFSNRVAVQGQLLADFMSDMMMRMSALAQTVSTATTSIGVLPAPVAYLVTTDEMQRWTNTVTAQGH</sequence>
<dbReference type="EMBL" id="JBBNAG010000001">
    <property type="protein sequence ID" value="KAK9166594.1"/>
    <property type="molecule type" value="Genomic_DNA"/>
</dbReference>
<evidence type="ECO:0000313" key="3">
    <source>
        <dbReference type="Proteomes" id="UP001419268"/>
    </source>
</evidence>
<evidence type="ECO:0000313" key="2">
    <source>
        <dbReference type="EMBL" id="KAK9166594.1"/>
    </source>
</evidence>